<gene>
    <name evidence="1" type="ORF">GX950_02715</name>
</gene>
<reference evidence="1 2" key="1">
    <citation type="journal article" date="2020" name="Biotechnol. Biofuels">
        <title>New insights from the biogas microbiome by comprehensive genome-resolved metagenomics of nearly 1600 species originating from multiple anaerobic digesters.</title>
        <authorList>
            <person name="Campanaro S."/>
            <person name="Treu L."/>
            <person name="Rodriguez-R L.M."/>
            <person name="Kovalovszki A."/>
            <person name="Ziels R.M."/>
            <person name="Maus I."/>
            <person name="Zhu X."/>
            <person name="Kougias P.G."/>
            <person name="Basile A."/>
            <person name="Luo G."/>
            <person name="Schluter A."/>
            <person name="Konstantinidis K.T."/>
            <person name="Angelidaki I."/>
        </authorList>
    </citation>
    <scope>NUCLEOTIDE SEQUENCE [LARGE SCALE GENOMIC DNA]</scope>
    <source>
        <strain evidence="1">AS22ysBPME_79</strain>
    </source>
</reference>
<comment type="caution">
    <text evidence="1">The sequence shown here is derived from an EMBL/GenBank/DDBJ whole genome shotgun (WGS) entry which is preliminary data.</text>
</comment>
<name>A0A7K4BZQ2_9ARCH</name>
<proteinExistence type="predicted"/>
<dbReference type="Proteomes" id="UP000526302">
    <property type="component" value="Unassembled WGS sequence"/>
</dbReference>
<protein>
    <submittedName>
        <fullName evidence="1">Uncharacterized protein</fullName>
    </submittedName>
</protein>
<sequence>MKNKKTTEQKINSNKKIIKREKIIKKTNNKKTKNKIGNEQLKKQINKITLFVGQLFWGKNLGGIF</sequence>
<dbReference type="EMBL" id="JAAZKV010000018">
    <property type="protein sequence ID" value="NMA44697.1"/>
    <property type="molecule type" value="Genomic_DNA"/>
</dbReference>
<organism evidence="1 2">
    <name type="scientific">Candidatus Iainarchaeum sp</name>
    <dbReference type="NCBI Taxonomy" id="3101447"/>
    <lineage>
        <taxon>Archaea</taxon>
        <taxon>Candidatus Iainarchaeota</taxon>
        <taxon>Candidatus Iainarchaeia</taxon>
        <taxon>Candidatus Iainarchaeales</taxon>
        <taxon>Candidatus Iainarchaeaceae</taxon>
        <taxon>Candidatus Iainarchaeum</taxon>
    </lineage>
</organism>
<evidence type="ECO:0000313" key="1">
    <source>
        <dbReference type="EMBL" id="NMA44697.1"/>
    </source>
</evidence>
<accession>A0A7K4BZQ2</accession>
<evidence type="ECO:0000313" key="2">
    <source>
        <dbReference type="Proteomes" id="UP000526302"/>
    </source>
</evidence>
<dbReference type="AlphaFoldDB" id="A0A7K4BZQ2"/>